<feature type="domain" description="RXYLT1 C-terminal" evidence="1">
    <location>
        <begin position="21"/>
        <end position="140"/>
    </location>
</feature>
<dbReference type="Pfam" id="PF24785">
    <property type="entry name" value="RXYLT1_C"/>
    <property type="match status" value="1"/>
</dbReference>
<dbReference type="InterPro" id="IPR057538">
    <property type="entry name" value="RXYLT1_C"/>
</dbReference>
<dbReference type="AlphaFoldDB" id="A0A7S1VZ76"/>
<proteinExistence type="predicted"/>
<reference evidence="2" key="1">
    <citation type="submission" date="2021-01" db="EMBL/GenBank/DDBJ databases">
        <authorList>
            <person name="Corre E."/>
            <person name="Pelletier E."/>
            <person name="Niang G."/>
            <person name="Scheremetjew M."/>
            <person name="Finn R."/>
            <person name="Kale V."/>
            <person name="Holt S."/>
            <person name="Cochrane G."/>
            <person name="Meng A."/>
            <person name="Brown T."/>
            <person name="Cohen L."/>
        </authorList>
    </citation>
    <scope>NUCLEOTIDE SEQUENCE</scope>
    <source>
        <strain evidence="2">CCAP 1951/1</strain>
    </source>
</reference>
<gene>
    <name evidence="2" type="ORF">NDES1114_LOCUS27576</name>
</gene>
<evidence type="ECO:0000259" key="1">
    <source>
        <dbReference type="Pfam" id="PF24785"/>
    </source>
</evidence>
<sequence length="150" mass="17024">MKGRSELAPYLANLGHGDVKEHSAQTMTRAYADSVFVPAPRGWRVLDCFRDYEATRMGAIPVVVADGRSDEVERSFGHYYREPPGSLPPWVFAKSWTEAGDMMVALMKNMTALEEMQAANLRWWDRVNYNLRRGIYEALRDNDALPPPSS</sequence>
<accession>A0A7S1VZ76</accession>
<evidence type="ECO:0000313" key="2">
    <source>
        <dbReference type="EMBL" id="CAD9140807.1"/>
    </source>
</evidence>
<protein>
    <recommendedName>
        <fullName evidence="1">RXYLT1 C-terminal domain-containing protein</fullName>
    </recommendedName>
</protein>
<organism evidence="2">
    <name type="scientific">Neobodo designis</name>
    <name type="common">Flagellated protozoan</name>
    <name type="synonym">Bodo designis</name>
    <dbReference type="NCBI Taxonomy" id="312471"/>
    <lineage>
        <taxon>Eukaryota</taxon>
        <taxon>Discoba</taxon>
        <taxon>Euglenozoa</taxon>
        <taxon>Kinetoplastea</taxon>
        <taxon>Metakinetoplastina</taxon>
        <taxon>Neobodonida</taxon>
        <taxon>Neobodo</taxon>
    </lineage>
</organism>
<name>A0A7S1VZ76_NEODS</name>
<dbReference type="EMBL" id="HBGF01041181">
    <property type="protein sequence ID" value="CAD9140807.1"/>
    <property type="molecule type" value="Transcribed_RNA"/>
</dbReference>